<evidence type="ECO:0000313" key="3">
    <source>
        <dbReference type="Proteomes" id="UP000672032"/>
    </source>
</evidence>
<evidence type="ECO:0000313" key="2">
    <source>
        <dbReference type="EMBL" id="QSZ29968.1"/>
    </source>
</evidence>
<sequence length="393" mass="46012">MSTSKSTEPEGLVELMRESLKELRTISSQLGQQNKAIEELNRATLKNEAVDLAKSSIGESSSCPKTSSDATSNRDKNVTGPSKVEVEFWGNIDNRYFYMEIPRVWINLIKLPSDLRLDLNFGSFEDFETLRSKFLWAKHWKSGSFKITDWFHQAEFVQMITGAARIENLFDMLSQGSPWTTSPDICYTFGPEMGIWAFAKHRYCERLTQSRIQYPGLAFQITFYEVINVIKGWNMQEDFGQWKVGRIHDDEARYWTSDMEPLRQNEEHCLRRCSLTFFFKWRWLIDRDLEWSPEYWTMLLLIPETVTWVGRDNSAYRDGGRYIDRDMLLEIGDKLNTLIGYHGTGQAMELLYVFQEYISNAFSVIGTIAEQEVFHFSQTVNDYKDRIVFRTTK</sequence>
<evidence type="ECO:0000256" key="1">
    <source>
        <dbReference type="SAM" id="MobiDB-lite"/>
    </source>
</evidence>
<name>A0A8A3P7H5_9HELO</name>
<protein>
    <submittedName>
        <fullName evidence="2">Uncharacterized protein</fullName>
    </submittedName>
</protein>
<feature type="region of interest" description="Disordered" evidence="1">
    <location>
        <begin position="56"/>
        <end position="79"/>
    </location>
</feature>
<feature type="compositionally biased region" description="Polar residues" evidence="1">
    <location>
        <begin position="57"/>
        <end position="71"/>
    </location>
</feature>
<reference evidence="2" key="1">
    <citation type="submission" date="2020-10" db="EMBL/GenBank/DDBJ databases">
        <title>Genome Sequence of Monilinia vaccinii-corymbosi Sheds Light on Mummy Berry Disease Infection of Blueberry and Mating Type.</title>
        <authorList>
            <person name="Yow A.G."/>
            <person name="Zhang Y."/>
            <person name="Bansal K."/>
            <person name="Eacker S.M."/>
            <person name="Sullivan S."/>
            <person name="Liachko I."/>
            <person name="Cubeta M.A."/>
            <person name="Rollins J.A."/>
            <person name="Ashrafi H."/>
        </authorList>
    </citation>
    <scope>NUCLEOTIDE SEQUENCE</scope>
    <source>
        <strain evidence="2">RL-1</strain>
    </source>
</reference>
<dbReference type="EMBL" id="CP063405">
    <property type="protein sequence ID" value="QSZ29968.1"/>
    <property type="molecule type" value="Genomic_DNA"/>
</dbReference>
<keyword evidence="3" id="KW-1185">Reference proteome</keyword>
<organism evidence="2 3">
    <name type="scientific">Monilinia vaccinii-corymbosi</name>
    <dbReference type="NCBI Taxonomy" id="61207"/>
    <lineage>
        <taxon>Eukaryota</taxon>
        <taxon>Fungi</taxon>
        <taxon>Dikarya</taxon>
        <taxon>Ascomycota</taxon>
        <taxon>Pezizomycotina</taxon>
        <taxon>Leotiomycetes</taxon>
        <taxon>Helotiales</taxon>
        <taxon>Sclerotiniaceae</taxon>
        <taxon>Monilinia</taxon>
    </lineage>
</organism>
<proteinExistence type="predicted"/>
<accession>A0A8A3P7H5</accession>
<dbReference type="AlphaFoldDB" id="A0A8A3P7H5"/>
<gene>
    <name evidence="2" type="ORF">DSL72_004486</name>
</gene>
<dbReference type="Proteomes" id="UP000672032">
    <property type="component" value="Chromosome 1"/>
</dbReference>